<evidence type="ECO:0000313" key="1">
    <source>
        <dbReference type="EMBL" id="MFB9211995.1"/>
    </source>
</evidence>
<proteinExistence type="predicted"/>
<gene>
    <name evidence="1" type="ORF">ACFFUR_09260</name>
</gene>
<keyword evidence="2" id="KW-1185">Reference proteome</keyword>
<organism evidence="1 2">
    <name type="scientific">Echinicola jeungdonensis</name>
    <dbReference type="NCBI Taxonomy" id="709343"/>
    <lineage>
        <taxon>Bacteria</taxon>
        <taxon>Pseudomonadati</taxon>
        <taxon>Bacteroidota</taxon>
        <taxon>Cytophagia</taxon>
        <taxon>Cytophagales</taxon>
        <taxon>Cyclobacteriaceae</taxon>
        <taxon>Echinicola</taxon>
    </lineage>
</organism>
<sequence length="172" mass="19573">MKKLIVFVFVAIVMAFQGCEGPVGPQGPEGPPGEDGGIFVGSAFEIEVDFNEGNNYELIEEYGFDVFPYDVTLVYIKWSPAGEDPIWRLIPQNIYFEEGVLQYNFDFTDLDVRIFLDGTIDFAILGDEWTQNQVFRVIVVPADNVDARMDFQNYEAVTKMLGLTDEDFVRRN</sequence>
<reference evidence="1 2" key="1">
    <citation type="submission" date="2024-09" db="EMBL/GenBank/DDBJ databases">
        <authorList>
            <person name="Sun Q."/>
            <person name="Mori K."/>
        </authorList>
    </citation>
    <scope>NUCLEOTIDE SEQUENCE [LARGE SCALE GENOMIC DNA]</scope>
    <source>
        <strain evidence="1 2">CECT 7682</strain>
    </source>
</reference>
<dbReference type="EMBL" id="JBHMEW010000056">
    <property type="protein sequence ID" value="MFB9211995.1"/>
    <property type="molecule type" value="Genomic_DNA"/>
</dbReference>
<dbReference type="RefSeq" id="WP_290247074.1">
    <property type="nucleotide sequence ID" value="NZ_JAUFQT010000001.1"/>
</dbReference>
<dbReference type="PROSITE" id="PS51257">
    <property type="entry name" value="PROKAR_LIPOPROTEIN"/>
    <property type="match status" value="1"/>
</dbReference>
<comment type="caution">
    <text evidence="1">The sequence shown here is derived from an EMBL/GenBank/DDBJ whole genome shotgun (WGS) entry which is preliminary data.</text>
</comment>
<evidence type="ECO:0008006" key="3">
    <source>
        <dbReference type="Google" id="ProtNLM"/>
    </source>
</evidence>
<protein>
    <recommendedName>
        <fullName evidence="3">Collagen-like protein</fullName>
    </recommendedName>
</protein>
<dbReference type="Proteomes" id="UP001589654">
    <property type="component" value="Unassembled WGS sequence"/>
</dbReference>
<accession>A0ABV5J5A2</accession>
<evidence type="ECO:0000313" key="2">
    <source>
        <dbReference type="Proteomes" id="UP001589654"/>
    </source>
</evidence>
<name>A0ABV5J5A2_9BACT</name>